<dbReference type="SUPFAM" id="SSF53335">
    <property type="entry name" value="S-adenosyl-L-methionine-dependent methyltransferases"/>
    <property type="match status" value="1"/>
</dbReference>
<gene>
    <name evidence="1" type="ORF">Strain138_001726</name>
    <name evidence="2" type="ORF">Strain318_001725</name>
</gene>
<evidence type="ECO:0000313" key="2">
    <source>
        <dbReference type="EMBL" id="WKW15342.1"/>
    </source>
</evidence>
<proteinExistence type="predicted"/>
<dbReference type="GO" id="GO:0032259">
    <property type="term" value="P:methylation"/>
    <property type="evidence" value="ECO:0007669"/>
    <property type="project" value="UniProtKB-KW"/>
</dbReference>
<dbReference type="AlphaFoldDB" id="A0AA49Q7R4"/>
<dbReference type="InterPro" id="IPR029063">
    <property type="entry name" value="SAM-dependent_MTases_sf"/>
</dbReference>
<accession>A0AA49Q5Q8</accession>
<sequence length="241" mass="27682">MPTITYSAWEQFPGWSGAPDWIAALVRRHAARHVLEIGAGANPTLPLDRLADLGIAQYTTNDVSADELAKAPPGYETLCADFTDPALVLARQYDFICSRMVNEHVRDGETYFRNIYRALTPGGVTAHAFSTLYALPFLANRLMPEAVSSALLNLFAPRDRHQHDKFRAYYSWSRGPTVRQIRRFERLGFEVLEYRGFFGHRYYEHRLAPLHRAELAKERWLLRHPIPQLTAYATVVLRRPR</sequence>
<dbReference type="RefSeq" id="WP_367885313.1">
    <property type="nucleotide sequence ID" value="NZ_CP130612.1"/>
</dbReference>
<keyword evidence="3" id="KW-1185">Reference proteome</keyword>
<dbReference type="GO" id="GO:0008168">
    <property type="term" value="F:methyltransferase activity"/>
    <property type="evidence" value="ECO:0007669"/>
    <property type="project" value="UniProtKB-KW"/>
</dbReference>
<evidence type="ECO:0000313" key="3">
    <source>
        <dbReference type="Proteomes" id="UP001229955"/>
    </source>
</evidence>
<dbReference type="Gene3D" id="3.40.50.150">
    <property type="entry name" value="Vaccinia Virus protein VP39"/>
    <property type="match status" value="1"/>
</dbReference>
<dbReference type="CDD" id="cd02440">
    <property type="entry name" value="AdoMet_MTases"/>
    <property type="match status" value="1"/>
</dbReference>
<keyword evidence="2" id="KW-0808">Transferase</keyword>
<dbReference type="EMBL" id="CP130612">
    <property type="protein sequence ID" value="WKW12435.1"/>
    <property type="molecule type" value="Genomic_DNA"/>
</dbReference>
<reference evidence="2" key="1">
    <citation type="submission" date="2023-07" db="EMBL/GenBank/DDBJ databases">
        <authorList>
            <person name="Haufschild T."/>
            <person name="Kallscheuer N."/>
            <person name="Hammer J."/>
            <person name="Kohn T."/>
            <person name="Kabuu M."/>
            <person name="Jogler M."/>
            <person name="Wohfarth N."/>
            <person name="Heuer A."/>
            <person name="Rohde M."/>
            <person name="van Teeseling M.C.F."/>
            <person name="Jogler C."/>
        </authorList>
    </citation>
    <scope>NUCLEOTIDE SEQUENCE</scope>
    <source>
        <strain evidence="1">Strain 138</strain>
        <strain evidence="2">Strain 318</strain>
    </source>
</reference>
<dbReference type="KEGG" id="pspc:Strain318_001725"/>
<protein>
    <submittedName>
        <fullName evidence="2">Methyltransferase domain-containing protein</fullName>
    </submittedName>
</protein>
<accession>A0AA49Q7R4</accession>
<organism evidence="2 3">
    <name type="scientific">Pseudogemmatithrix spongiicola</name>
    <dbReference type="NCBI Taxonomy" id="3062599"/>
    <lineage>
        <taxon>Bacteria</taxon>
        <taxon>Pseudomonadati</taxon>
        <taxon>Gemmatimonadota</taxon>
        <taxon>Gemmatimonadia</taxon>
        <taxon>Gemmatimonadales</taxon>
        <taxon>Gemmatimonadaceae</taxon>
        <taxon>Pseudogemmatithrix</taxon>
    </lineage>
</organism>
<dbReference type="Pfam" id="PF13489">
    <property type="entry name" value="Methyltransf_23"/>
    <property type="match status" value="1"/>
</dbReference>
<name>A0AA49Q7R4_9BACT</name>
<dbReference type="Proteomes" id="UP001229955">
    <property type="component" value="Chromosome"/>
</dbReference>
<keyword evidence="2" id="KW-0489">Methyltransferase</keyword>
<dbReference type="EMBL" id="CP130613">
    <property type="protein sequence ID" value="WKW15342.1"/>
    <property type="molecule type" value="Genomic_DNA"/>
</dbReference>
<evidence type="ECO:0000313" key="1">
    <source>
        <dbReference type="EMBL" id="WKW12435.1"/>
    </source>
</evidence>